<dbReference type="PANTHER" id="PTHR32309:SF13">
    <property type="entry name" value="FERRIC ENTEROBACTIN TRANSPORT PROTEIN FEPE"/>
    <property type="match status" value="1"/>
</dbReference>
<protein>
    <recommendedName>
        <fullName evidence="4">non-specific protein-tyrosine kinase</fullName>
        <ecNumber evidence="4">2.7.10.2</ecNumber>
    </recommendedName>
</protein>
<evidence type="ECO:0000256" key="9">
    <source>
        <dbReference type="ARBA" id="ARBA00022741"/>
    </source>
</evidence>
<dbReference type="CDD" id="cd05387">
    <property type="entry name" value="BY-kinase"/>
    <property type="match status" value="1"/>
</dbReference>
<dbReference type="SUPFAM" id="SSF52540">
    <property type="entry name" value="P-loop containing nucleoside triphosphate hydrolases"/>
    <property type="match status" value="1"/>
</dbReference>
<feature type="domain" description="AAA" evidence="19">
    <location>
        <begin position="551"/>
        <end position="679"/>
    </location>
</feature>
<dbReference type="KEGG" id="vin:AKJ08_3483"/>
<feature type="domain" description="Tyrosine-protein kinase G-rich" evidence="20">
    <location>
        <begin position="390"/>
        <end position="461"/>
    </location>
</feature>
<evidence type="ECO:0000259" key="19">
    <source>
        <dbReference type="Pfam" id="PF13614"/>
    </source>
</evidence>
<evidence type="ECO:0000256" key="10">
    <source>
        <dbReference type="ARBA" id="ARBA00022777"/>
    </source>
</evidence>
<keyword evidence="6" id="KW-0997">Cell inner membrane</keyword>
<keyword evidence="16" id="KW-0175">Coiled coil</keyword>
<gene>
    <name evidence="21" type="ORF">AKJ08_3483</name>
</gene>
<dbReference type="GO" id="GO:0004715">
    <property type="term" value="F:non-membrane spanning protein tyrosine kinase activity"/>
    <property type="evidence" value="ECO:0007669"/>
    <property type="project" value="UniProtKB-EC"/>
</dbReference>
<dbReference type="InterPro" id="IPR032807">
    <property type="entry name" value="GNVR"/>
</dbReference>
<evidence type="ECO:0000256" key="11">
    <source>
        <dbReference type="ARBA" id="ARBA00022840"/>
    </source>
</evidence>
<comment type="subcellular location">
    <subcellularLocation>
        <location evidence="1">Cell inner membrane</location>
        <topology evidence="1">Multi-pass membrane protein</topology>
    </subcellularLocation>
</comment>
<evidence type="ECO:0000256" key="5">
    <source>
        <dbReference type="ARBA" id="ARBA00022475"/>
    </source>
</evidence>
<keyword evidence="9" id="KW-0547">Nucleotide-binding</keyword>
<evidence type="ECO:0000256" key="13">
    <source>
        <dbReference type="ARBA" id="ARBA00023136"/>
    </source>
</evidence>
<evidence type="ECO:0000313" key="21">
    <source>
        <dbReference type="EMBL" id="AKU93096.1"/>
    </source>
</evidence>
<dbReference type="EC" id="2.7.10.2" evidence="4"/>
<evidence type="ECO:0000256" key="8">
    <source>
        <dbReference type="ARBA" id="ARBA00022692"/>
    </source>
</evidence>
<dbReference type="GO" id="GO:0005524">
    <property type="term" value="F:ATP binding"/>
    <property type="evidence" value="ECO:0007669"/>
    <property type="project" value="UniProtKB-KW"/>
</dbReference>
<dbReference type="RefSeq" id="WP_050727168.1">
    <property type="nucleotide sequence ID" value="NZ_CP012332.1"/>
</dbReference>
<keyword evidence="14" id="KW-0829">Tyrosine-protein kinase</keyword>
<keyword evidence="13 17" id="KW-0472">Membrane</keyword>
<evidence type="ECO:0000256" key="7">
    <source>
        <dbReference type="ARBA" id="ARBA00022679"/>
    </source>
</evidence>
<evidence type="ECO:0000313" key="22">
    <source>
        <dbReference type="Proteomes" id="UP000055590"/>
    </source>
</evidence>
<evidence type="ECO:0000259" key="18">
    <source>
        <dbReference type="Pfam" id="PF02706"/>
    </source>
</evidence>
<dbReference type="AlphaFoldDB" id="A0A0K1PI53"/>
<dbReference type="GO" id="GO:0042802">
    <property type="term" value="F:identical protein binding"/>
    <property type="evidence" value="ECO:0007669"/>
    <property type="project" value="UniProtKB-ARBA"/>
</dbReference>
<dbReference type="EMBL" id="CP012332">
    <property type="protein sequence ID" value="AKU93096.1"/>
    <property type="molecule type" value="Genomic_DNA"/>
</dbReference>
<organism evidence="21 22">
    <name type="scientific">Vulgatibacter incomptus</name>
    <dbReference type="NCBI Taxonomy" id="1391653"/>
    <lineage>
        <taxon>Bacteria</taxon>
        <taxon>Pseudomonadati</taxon>
        <taxon>Myxococcota</taxon>
        <taxon>Myxococcia</taxon>
        <taxon>Myxococcales</taxon>
        <taxon>Cystobacterineae</taxon>
        <taxon>Vulgatibacteraceae</taxon>
        <taxon>Vulgatibacter</taxon>
    </lineage>
</organism>
<accession>A0A0K1PI53</accession>
<keyword evidence="22" id="KW-1185">Reference proteome</keyword>
<dbReference type="GO" id="GO:0005886">
    <property type="term" value="C:plasma membrane"/>
    <property type="evidence" value="ECO:0007669"/>
    <property type="project" value="UniProtKB-SubCell"/>
</dbReference>
<keyword evidence="8 17" id="KW-0812">Transmembrane</keyword>
<keyword evidence="5" id="KW-1003">Cell membrane</keyword>
<comment type="similarity">
    <text evidence="3">Belongs to the etk/wzc family.</text>
</comment>
<keyword evidence="10 21" id="KW-0418">Kinase</keyword>
<dbReference type="PANTHER" id="PTHR32309">
    <property type="entry name" value="TYROSINE-PROTEIN KINASE"/>
    <property type="match status" value="1"/>
</dbReference>
<dbReference type="Gene3D" id="3.40.50.300">
    <property type="entry name" value="P-loop containing nucleotide triphosphate hydrolases"/>
    <property type="match status" value="1"/>
</dbReference>
<keyword evidence="12 17" id="KW-1133">Transmembrane helix</keyword>
<evidence type="ECO:0000256" key="12">
    <source>
        <dbReference type="ARBA" id="ARBA00022989"/>
    </source>
</evidence>
<dbReference type="InterPro" id="IPR005702">
    <property type="entry name" value="Wzc-like_C"/>
</dbReference>
<evidence type="ECO:0000256" key="6">
    <source>
        <dbReference type="ARBA" id="ARBA00022519"/>
    </source>
</evidence>
<keyword evidence="11" id="KW-0067">ATP-binding</keyword>
<dbReference type="Proteomes" id="UP000055590">
    <property type="component" value="Chromosome"/>
</dbReference>
<dbReference type="PATRIC" id="fig|1391653.3.peg.3634"/>
<dbReference type="STRING" id="1391653.AKJ08_3483"/>
<feature type="transmembrane region" description="Helical" evidence="17">
    <location>
        <begin position="35"/>
        <end position="55"/>
    </location>
</feature>
<dbReference type="InterPro" id="IPR050445">
    <property type="entry name" value="Bact_polysacc_biosynth/exp"/>
</dbReference>
<evidence type="ECO:0000256" key="3">
    <source>
        <dbReference type="ARBA" id="ARBA00008883"/>
    </source>
</evidence>
<evidence type="ECO:0000256" key="15">
    <source>
        <dbReference type="ARBA" id="ARBA00051245"/>
    </source>
</evidence>
<dbReference type="NCBIfam" id="TIGR01007">
    <property type="entry name" value="eps_fam"/>
    <property type="match status" value="1"/>
</dbReference>
<keyword evidence="7" id="KW-0808">Transferase</keyword>
<sequence>MNPGAEQKWSAPAQEAGAELEIDLREHLKILRKRAWLIGGVTLAALLAGAGFLLVSPKVYRAQSSIIIESSSSRLLGDKTEQVDFAGTDYWSNKDFLETQYKVLASREVLQRVVDKKGLDRDLDFLGVANIEDPDKRAQALEKIVPVEVLSDALRIEPVKNSQLTQITVDDRDPARAAELANAVVEAYVESNLDRRMEGTRAASAWLADQMADLKSKLEASELKLYDFRKENDILSTSLEDRQSILSKRLNTLSESLTQVMSRRAELESAIAEADRAKKESPSDPLWARKLRMVAANQMLSNLRNEYAKLEGEATAIEERYLEKHPARLASQEKLSKLQARIVDEMGTTVASLRSEHRELLGTQASLEQLIEGLKAEAFEVNKREIDQRKLERDQSNNERLYNLVLSRLKDADLAVMMKANNVRLLDAAVAPLKPVKPRPALVLALSLLLGLFGGVGAAYLAEMLDNTLKSEDEIEQVLQVPFLGMLPTLAPAGAKADDRTDDPARDMFVARNPKSAQAEAIRSVRTNVLFMSPDREQRRIMVTSTSPQEGKSSVALNLSVAMAQNGAKVLLIDTDMRRPRLHRAVGVSNERGLSTLLVGEARLEDALKSTEVAGLSLLPCGPVPPNPAEMLHTARFKELLEELGTRFDRIILDSPPLIAAADAAVLSSQVDGVIFVARYKKTTKDLAARMLRSLRDVNAPLLGAVLNDVDLGSQEYGYYSYKRYGYYGDSSSAA</sequence>
<evidence type="ECO:0000256" key="4">
    <source>
        <dbReference type="ARBA" id="ARBA00011903"/>
    </source>
</evidence>
<evidence type="ECO:0000256" key="16">
    <source>
        <dbReference type="SAM" id="Coils"/>
    </source>
</evidence>
<dbReference type="FunFam" id="3.40.50.300:FF:000527">
    <property type="entry name" value="Tyrosine-protein kinase etk"/>
    <property type="match status" value="1"/>
</dbReference>
<dbReference type="Pfam" id="PF02706">
    <property type="entry name" value="Wzz"/>
    <property type="match status" value="1"/>
</dbReference>
<comment type="catalytic activity">
    <reaction evidence="15">
        <text>L-tyrosyl-[protein] + ATP = O-phospho-L-tyrosyl-[protein] + ADP + H(+)</text>
        <dbReference type="Rhea" id="RHEA:10596"/>
        <dbReference type="Rhea" id="RHEA-COMP:10136"/>
        <dbReference type="Rhea" id="RHEA-COMP:20101"/>
        <dbReference type="ChEBI" id="CHEBI:15378"/>
        <dbReference type="ChEBI" id="CHEBI:30616"/>
        <dbReference type="ChEBI" id="CHEBI:46858"/>
        <dbReference type="ChEBI" id="CHEBI:61978"/>
        <dbReference type="ChEBI" id="CHEBI:456216"/>
        <dbReference type="EC" id="2.7.10.2"/>
    </reaction>
</comment>
<dbReference type="OrthoDB" id="9812433at2"/>
<dbReference type="Pfam" id="PF13614">
    <property type="entry name" value="AAA_31"/>
    <property type="match status" value="1"/>
</dbReference>
<evidence type="ECO:0000256" key="2">
    <source>
        <dbReference type="ARBA" id="ARBA00007316"/>
    </source>
</evidence>
<dbReference type="Pfam" id="PF13807">
    <property type="entry name" value="GNVR"/>
    <property type="match status" value="1"/>
</dbReference>
<evidence type="ECO:0000259" key="20">
    <source>
        <dbReference type="Pfam" id="PF13807"/>
    </source>
</evidence>
<dbReference type="InterPro" id="IPR025669">
    <property type="entry name" value="AAA_dom"/>
</dbReference>
<evidence type="ECO:0000256" key="1">
    <source>
        <dbReference type="ARBA" id="ARBA00004429"/>
    </source>
</evidence>
<proteinExistence type="inferred from homology"/>
<feature type="domain" description="Polysaccharide chain length determinant N-terminal" evidence="18">
    <location>
        <begin position="21"/>
        <end position="116"/>
    </location>
</feature>
<evidence type="ECO:0000256" key="17">
    <source>
        <dbReference type="SAM" id="Phobius"/>
    </source>
</evidence>
<evidence type="ECO:0000256" key="14">
    <source>
        <dbReference type="ARBA" id="ARBA00023137"/>
    </source>
</evidence>
<dbReference type="InterPro" id="IPR027417">
    <property type="entry name" value="P-loop_NTPase"/>
</dbReference>
<comment type="similarity">
    <text evidence="2">Belongs to the CpsD/CapB family.</text>
</comment>
<name>A0A0K1PI53_9BACT</name>
<feature type="coiled-coil region" evidence="16">
    <location>
        <begin position="257"/>
        <end position="320"/>
    </location>
</feature>
<dbReference type="InterPro" id="IPR003856">
    <property type="entry name" value="LPS_length_determ_N"/>
</dbReference>
<reference evidence="21 22" key="1">
    <citation type="submission" date="2015-08" db="EMBL/GenBank/DDBJ databases">
        <authorList>
            <person name="Babu N.S."/>
            <person name="Beckwith C.J."/>
            <person name="Beseler K.G."/>
            <person name="Brison A."/>
            <person name="Carone J.V."/>
            <person name="Caskin T.P."/>
            <person name="Diamond M."/>
            <person name="Durham M.E."/>
            <person name="Foxe J.M."/>
            <person name="Go M."/>
            <person name="Henderson B.A."/>
            <person name="Jones I.B."/>
            <person name="McGettigan J.A."/>
            <person name="Micheletti S.J."/>
            <person name="Nasrallah M.E."/>
            <person name="Ortiz D."/>
            <person name="Piller C.R."/>
            <person name="Privatt S.R."/>
            <person name="Schneider S.L."/>
            <person name="Sharp S."/>
            <person name="Smith T.C."/>
            <person name="Stanton J.D."/>
            <person name="Ullery H.E."/>
            <person name="Wilson R.J."/>
            <person name="Serrano M.G."/>
            <person name="Buck G."/>
            <person name="Lee V."/>
            <person name="Wang Y."/>
            <person name="Carvalho R."/>
            <person name="Voegtly L."/>
            <person name="Shi R."/>
            <person name="Duckworth R."/>
            <person name="Johnson A."/>
            <person name="Loviza R."/>
            <person name="Walstead R."/>
            <person name="Shah Z."/>
            <person name="Kiflezghi M."/>
            <person name="Wade K."/>
            <person name="Ball S.L."/>
            <person name="Bradley K.W."/>
            <person name="Asai D.J."/>
            <person name="Bowman C.A."/>
            <person name="Russell D.A."/>
            <person name="Pope W.H."/>
            <person name="Jacobs-Sera D."/>
            <person name="Hendrix R.W."/>
            <person name="Hatfull G.F."/>
        </authorList>
    </citation>
    <scope>NUCLEOTIDE SEQUENCE [LARGE SCALE GENOMIC DNA]</scope>
    <source>
        <strain evidence="21 22">DSM 27710</strain>
    </source>
</reference>